<gene>
    <name evidence="2" type="ORF">R3P38DRAFT_3201524</name>
</gene>
<feature type="region of interest" description="Disordered" evidence="1">
    <location>
        <begin position="1"/>
        <end position="60"/>
    </location>
</feature>
<proteinExistence type="predicted"/>
<dbReference type="AlphaFoldDB" id="A0AAW0AU07"/>
<comment type="caution">
    <text evidence="2">The sequence shown here is derived from an EMBL/GenBank/DDBJ whole genome shotgun (WGS) entry which is preliminary data.</text>
</comment>
<organism evidence="2 3">
    <name type="scientific">Favolaschia claudopus</name>
    <dbReference type="NCBI Taxonomy" id="2862362"/>
    <lineage>
        <taxon>Eukaryota</taxon>
        <taxon>Fungi</taxon>
        <taxon>Dikarya</taxon>
        <taxon>Basidiomycota</taxon>
        <taxon>Agaricomycotina</taxon>
        <taxon>Agaricomycetes</taxon>
        <taxon>Agaricomycetidae</taxon>
        <taxon>Agaricales</taxon>
        <taxon>Marasmiineae</taxon>
        <taxon>Mycenaceae</taxon>
        <taxon>Favolaschia</taxon>
    </lineage>
</organism>
<accession>A0AAW0AU07</accession>
<evidence type="ECO:0000313" key="2">
    <source>
        <dbReference type="EMBL" id="KAK7017153.1"/>
    </source>
</evidence>
<feature type="compositionally biased region" description="Polar residues" evidence="1">
    <location>
        <begin position="29"/>
        <end position="38"/>
    </location>
</feature>
<name>A0AAW0AU07_9AGAR</name>
<reference evidence="2 3" key="1">
    <citation type="journal article" date="2024" name="J Genomics">
        <title>Draft genome sequencing and assembly of Favolaschia claudopus CIRM-BRFM 2984 isolated from oak limbs.</title>
        <authorList>
            <person name="Navarro D."/>
            <person name="Drula E."/>
            <person name="Chaduli D."/>
            <person name="Cazenave R."/>
            <person name="Ahrendt S."/>
            <person name="Wang J."/>
            <person name="Lipzen A."/>
            <person name="Daum C."/>
            <person name="Barry K."/>
            <person name="Grigoriev I.V."/>
            <person name="Favel A."/>
            <person name="Rosso M.N."/>
            <person name="Martin F."/>
        </authorList>
    </citation>
    <scope>NUCLEOTIDE SEQUENCE [LARGE SCALE GENOMIC DNA]</scope>
    <source>
        <strain evidence="2 3">CIRM-BRFM 2984</strain>
    </source>
</reference>
<keyword evidence="3" id="KW-1185">Reference proteome</keyword>
<dbReference type="Proteomes" id="UP001362999">
    <property type="component" value="Unassembled WGS sequence"/>
</dbReference>
<dbReference type="EMBL" id="JAWWNJ010000048">
    <property type="protein sequence ID" value="KAK7017153.1"/>
    <property type="molecule type" value="Genomic_DNA"/>
</dbReference>
<feature type="compositionally biased region" description="Basic and acidic residues" evidence="1">
    <location>
        <begin position="39"/>
        <end position="54"/>
    </location>
</feature>
<evidence type="ECO:0000256" key="1">
    <source>
        <dbReference type="SAM" id="MobiDB-lite"/>
    </source>
</evidence>
<evidence type="ECO:0000313" key="3">
    <source>
        <dbReference type="Proteomes" id="UP001362999"/>
    </source>
</evidence>
<protein>
    <submittedName>
        <fullName evidence="2">Uncharacterized protein</fullName>
    </submittedName>
</protein>
<sequence>MFENMLDGNERAALAETDRLVSRPGQAHIDSSSSTSPRATRESDRALDAEDRRIVSHKSK</sequence>